<dbReference type="Proteomes" id="UP000027002">
    <property type="component" value="Chromosome 7"/>
</dbReference>
<dbReference type="InterPro" id="IPR056884">
    <property type="entry name" value="NPHP3-like_N"/>
</dbReference>
<proteinExistence type="predicted"/>
<keyword evidence="1" id="KW-0677">Repeat</keyword>
<name>A0A8E5MLH2_USTVR</name>
<protein>
    <recommendedName>
        <fullName evidence="2">Nephrocystin 3-like N-terminal domain-containing protein</fullName>
    </recommendedName>
</protein>
<dbReference type="GeneID" id="66068964"/>
<dbReference type="PANTHER" id="PTHR10039">
    <property type="entry name" value="AMELOGENIN"/>
    <property type="match status" value="1"/>
</dbReference>
<evidence type="ECO:0000256" key="1">
    <source>
        <dbReference type="ARBA" id="ARBA00022737"/>
    </source>
</evidence>
<feature type="domain" description="Nephrocystin 3-like N-terminal" evidence="2">
    <location>
        <begin position="143"/>
        <end position="216"/>
    </location>
</feature>
<evidence type="ECO:0000259" key="2">
    <source>
        <dbReference type="Pfam" id="PF24883"/>
    </source>
</evidence>
<dbReference type="EMBL" id="CP072759">
    <property type="protein sequence ID" value="QUC23946.1"/>
    <property type="molecule type" value="Genomic_DNA"/>
</dbReference>
<evidence type="ECO:0000313" key="3">
    <source>
        <dbReference type="EMBL" id="QUC23946.1"/>
    </source>
</evidence>
<keyword evidence="4" id="KW-1185">Reference proteome</keyword>
<reference evidence="3" key="1">
    <citation type="submission" date="2020-03" db="EMBL/GenBank/DDBJ databases">
        <title>A mixture of massive structural variations and highly conserved coding sequences in Ustilaginoidea virens genome.</title>
        <authorList>
            <person name="Zhang K."/>
            <person name="Zhao Z."/>
            <person name="Zhang Z."/>
            <person name="Li Y."/>
            <person name="Hsiang T."/>
            <person name="Sun W."/>
        </authorList>
    </citation>
    <scope>NUCLEOTIDE SEQUENCE</scope>
    <source>
        <strain evidence="3">UV-8b</strain>
    </source>
</reference>
<accession>A0A8E5MLH2</accession>
<organism evidence="3 4">
    <name type="scientific">Ustilaginoidea virens</name>
    <name type="common">Rice false smut fungus</name>
    <name type="synonym">Villosiclava virens</name>
    <dbReference type="NCBI Taxonomy" id="1159556"/>
    <lineage>
        <taxon>Eukaryota</taxon>
        <taxon>Fungi</taxon>
        <taxon>Dikarya</taxon>
        <taxon>Ascomycota</taxon>
        <taxon>Pezizomycotina</taxon>
        <taxon>Sordariomycetes</taxon>
        <taxon>Hypocreomycetidae</taxon>
        <taxon>Hypocreales</taxon>
        <taxon>Clavicipitaceae</taxon>
        <taxon>Ustilaginoidea</taxon>
    </lineage>
</organism>
<dbReference type="Pfam" id="PF24883">
    <property type="entry name" value="NPHP3_N"/>
    <property type="match status" value="1"/>
</dbReference>
<dbReference type="RefSeq" id="XP_043001619.1">
    <property type="nucleotide sequence ID" value="XM_043145684.1"/>
</dbReference>
<gene>
    <name evidence="3" type="ORF">UV8b_08187</name>
</gene>
<dbReference type="OrthoDB" id="4953545at2759"/>
<sequence length="284" mass="31629">MNCHPDGGCPSMLSPCFKGRCEEGPASKNAEAVEANRPPEGNLLKVNDTAASSDLGLEAHEKLPKDTPERIGDITEIVDLRKHTEEWVDDARAKKGKHRDETSKVEACGRTIIWRDCAENVLSHASVPQCEELVAIFECVDQVSASIKDEEKVQKTHSLDEYKEALLEMINSYPRTTLVLDALDECHLETKSERAGFLEDLVEKSTRLLKVLVASRKESDIESSLKSSEDRNMLVEISPEDIKTDIGKFANEKLIKVKQHWAFNDKDGLEPPVKGTLMAKSDAM</sequence>
<dbReference type="KEGG" id="uvi:66068964"/>
<evidence type="ECO:0000313" key="4">
    <source>
        <dbReference type="Proteomes" id="UP000027002"/>
    </source>
</evidence>
<dbReference type="AlphaFoldDB" id="A0A8E5MLH2"/>